<dbReference type="Proteomes" id="UP000431922">
    <property type="component" value="Unassembled WGS sequence"/>
</dbReference>
<keyword evidence="1" id="KW-0472">Membrane</keyword>
<dbReference type="OrthoDB" id="7408327at2"/>
<evidence type="ECO:0000313" key="2">
    <source>
        <dbReference type="EMBL" id="MXP45317.1"/>
    </source>
</evidence>
<sequence length="146" mass="15615">MVDDYETAEQFGKTRALAAPFIGAFILALQQGVVFAWDWGSTSSGALIQTSAWLFFAIVMLLLLLSGGGWFLPRKARTLADDEPSKANRDRAIKIGFVVSIFTCFLVVAVSPFDPLPAQRAGHIIASMGLGTAFVALGIGELYSNG</sequence>
<comment type="caution">
    <text evidence="2">The sequence shown here is derived from an EMBL/GenBank/DDBJ whole genome shotgun (WGS) entry which is preliminary data.</text>
</comment>
<protein>
    <submittedName>
        <fullName evidence="2">Uncharacterized protein</fullName>
    </submittedName>
</protein>
<gene>
    <name evidence="2" type="ORF">GRI65_12745</name>
</gene>
<dbReference type="AlphaFoldDB" id="A0A845B7A4"/>
<keyword evidence="3" id="KW-1185">Reference proteome</keyword>
<proteinExistence type="predicted"/>
<name>A0A845B7A4_9SPHN</name>
<keyword evidence="1" id="KW-1133">Transmembrane helix</keyword>
<organism evidence="2 3">
    <name type="scientific">Allopontixanthobacter sediminis</name>
    <dbReference type="NCBI Taxonomy" id="1689985"/>
    <lineage>
        <taxon>Bacteria</taxon>
        <taxon>Pseudomonadati</taxon>
        <taxon>Pseudomonadota</taxon>
        <taxon>Alphaproteobacteria</taxon>
        <taxon>Sphingomonadales</taxon>
        <taxon>Erythrobacteraceae</taxon>
        <taxon>Allopontixanthobacter</taxon>
    </lineage>
</organism>
<feature type="transmembrane region" description="Helical" evidence="1">
    <location>
        <begin position="21"/>
        <end position="40"/>
    </location>
</feature>
<accession>A0A845B7A4</accession>
<feature type="transmembrane region" description="Helical" evidence="1">
    <location>
        <begin position="123"/>
        <end position="143"/>
    </location>
</feature>
<dbReference type="EMBL" id="WTYL01000003">
    <property type="protein sequence ID" value="MXP45317.1"/>
    <property type="molecule type" value="Genomic_DNA"/>
</dbReference>
<feature type="transmembrane region" description="Helical" evidence="1">
    <location>
        <begin position="52"/>
        <end position="72"/>
    </location>
</feature>
<evidence type="ECO:0000313" key="3">
    <source>
        <dbReference type="Proteomes" id="UP000431922"/>
    </source>
</evidence>
<reference evidence="2 3" key="1">
    <citation type="submission" date="2019-12" db="EMBL/GenBank/DDBJ databases">
        <title>Genomic-based taxomic classification of the family Erythrobacteraceae.</title>
        <authorList>
            <person name="Xu L."/>
        </authorList>
    </citation>
    <scope>NUCLEOTIDE SEQUENCE [LARGE SCALE GENOMIC DNA]</scope>
    <source>
        <strain evidence="2 3">KCTC 42453</strain>
    </source>
</reference>
<feature type="transmembrane region" description="Helical" evidence="1">
    <location>
        <begin position="92"/>
        <end position="111"/>
    </location>
</feature>
<keyword evidence="1" id="KW-0812">Transmembrane</keyword>
<evidence type="ECO:0000256" key="1">
    <source>
        <dbReference type="SAM" id="Phobius"/>
    </source>
</evidence>
<dbReference type="RefSeq" id="WP_160756930.1">
    <property type="nucleotide sequence ID" value="NZ_WTYL01000003.1"/>
</dbReference>